<gene>
    <name evidence="1" type="ORF">C1H46_001323</name>
</gene>
<dbReference type="Proteomes" id="UP000315295">
    <property type="component" value="Unassembled WGS sequence"/>
</dbReference>
<proteinExistence type="predicted"/>
<keyword evidence="2" id="KW-1185">Reference proteome</keyword>
<reference evidence="1 2" key="1">
    <citation type="journal article" date="2019" name="G3 (Bethesda)">
        <title>Sequencing of a Wild Apple (Malus baccata) Genome Unravels the Differences Between Cultivated and Wild Apple Species Regarding Disease Resistance and Cold Tolerance.</title>
        <authorList>
            <person name="Chen X."/>
        </authorList>
    </citation>
    <scope>NUCLEOTIDE SEQUENCE [LARGE SCALE GENOMIC DNA]</scope>
    <source>
        <strain evidence="2">cv. Shandingzi</strain>
        <tissue evidence="1">Leaves</tissue>
    </source>
</reference>
<name>A0A540NQE3_MALBA</name>
<dbReference type="EMBL" id="VIEB01000013">
    <property type="protein sequence ID" value="TQE13239.1"/>
    <property type="molecule type" value="Genomic_DNA"/>
</dbReference>
<dbReference type="AlphaFoldDB" id="A0A540NQE3"/>
<evidence type="ECO:0000313" key="1">
    <source>
        <dbReference type="EMBL" id="TQE13239.1"/>
    </source>
</evidence>
<evidence type="ECO:0000313" key="2">
    <source>
        <dbReference type="Proteomes" id="UP000315295"/>
    </source>
</evidence>
<accession>A0A540NQE3</accession>
<comment type="caution">
    <text evidence="1">The sequence shown here is derived from an EMBL/GenBank/DDBJ whole genome shotgun (WGS) entry which is preliminary data.</text>
</comment>
<sequence length="49" mass="5439">MKEQCVLLESDVSGLLPSREVFRLVQVLNPAFWASFGADLGPKHGYADF</sequence>
<organism evidence="1 2">
    <name type="scientific">Malus baccata</name>
    <name type="common">Siberian crab apple</name>
    <name type="synonym">Pyrus baccata</name>
    <dbReference type="NCBI Taxonomy" id="106549"/>
    <lineage>
        <taxon>Eukaryota</taxon>
        <taxon>Viridiplantae</taxon>
        <taxon>Streptophyta</taxon>
        <taxon>Embryophyta</taxon>
        <taxon>Tracheophyta</taxon>
        <taxon>Spermatophyta</taxon>
        <taxon>Magnoliopsida</taxon>
        <taxon>eudicotyledons</taxon>
        <taxon>Gunneridae</taxon>
        <taxon>Pentapetalae</taxon>
        <taxon>rosids</taxon>
        <taxon>fabids</taxon>
        <taxon>Rosales</taxon>
        <taxon>Rosaceae</taxon>
        <taxon>Amygdaloideae</taxon>
        <taxon>Maleae</taxon>
        <taxon>Malus</taxon>
    </lineage>
</organism>
<protein>
    <submittedName>
        <fullName evidence="1">Uncharacterized protein</fullName>
    </submittedName>
</protein>